<organism evidence="1 2">
    <name type="scientific">Melghirimyces profundicolus</name>
    <dbReference type="NCBI Taxonomy" id="1242148"/>
    <lineage>
        <taxon>Bacteria</taxon>
        <taxon>Bacillati</taxon>
        <taxon>Bacillota</taxon>
        <taxon>Bacilli</taxon>
        <taxon>Bacillales</taxon>
        <taxon>Thermoactinomycetaceae</taxon>
        <taxon>Melghirimyces</taxon>
    </lineage>
</organism>
<dbReference type="Proteomes" id="UP000244240">
    <property type="component" value="Unassembled WGS sequence"/>
</dbReference>
<keyword evidence="2" id="KW-1185">Reference proteome</keyword>
<evidence type="ECO:0000313" key="2">
    <source>
        <dbReference type="Proteomes" id="UP000244240"/>
    </source>
</evidence>
<name>A0A2T6BVD9_9BACL</name>
<sequence length="64" mass="7676">MDATLSTRWICDELAPHFSGEEWNRIQTYLHAESWASPSSRKWWFEDPPLEIPLRFHLDIDMQS</sequence>
<dbReference type="EMBL" id="QBKR01000010">
    <property type="protein sequence ID" value="PTX59947.1"/>
    <property type="molecule type" value="Genomic_DNA"/>
</dbReference>
<proteinExistence type="predicted"/>
<evidence type="ECO:0000313" key="1">
    <source>
        <dbReference type="EMBL" id="PTX59947.1"/>
    </source>
</evidence>
<dbReference type="OrthoDB" id="2991347at2"/>
<protein>
    <submittedName>
        <fullName evidence="1">Uncharacterized protein</fullName>
    </submittedName>
</protein>
<accession>A0A2T6BVD9</accession>
<dbReference type="RefSeq" id="WP_108023249.1">
    <property type="nucleotide sequence ID" value="NZ_QBKR01000010.1"/>
</dbReference>
<reference evidence="1 2" key="1">
    <citation type="submission" date="2018-04" db="EMBL/GenBank/DDBJ databases">
        <title>Genomic Encyclopedia of Archaeal and Bacterial Type Strains, Phase II (KMG-II): from individual species to whole genera.</title>
        <authorList>
            <person name="Goeker M."/>
        </authorList>
    </citation>
    <scope>NUCLEOTIDE SEQUENCE [LARGE SCALE GENOMIC DNA]</scope>
    <source>
        <strain evidence="1 2">DSM 45787</strain>
    </source>
</reference>
<comment type="caution">
    <text evidence="1">The sequence shown here is derived from an EMBL/GenBank/DDBJ whole genome shotgun (WGS) entry which is preliminary data.</text>
</comment>
<gene>
    <name evidence="1" type="ORF">C8P63_11092</name>
</gene>
<dbReference type="AlphaFoldDB" id="A0A2T6BVD9"/>